<name>A0A0Q4B947_9BACT</name>
<keyword evidence="4" id="KW-1185">Reference proteome</keyword>
<dbReference type="EMBL" id="LIIK01000022">
    <property type="protein sequence ID" value="KQM08769.1"/>
    <property type="molecule type" value="Genomic_DNA"/>
</dbReference>
<dbReference type="InterPro" id="IPR006110">
    <property type="entry name" value="Pol_omega/Rpo6/RPB6"/>
</dbReference>
<dbReference type="AlphaFoldDB" id="A0A0Q4B947"/>
<dbReference type="GO" id="GO:0003677">
    <property type="term" value="F:DNA binding"/>
    <property type="evidence" value="ECO:0007669"/>
    <property type="project" value="InterPro"/>
</dbReference>
<gene>
    <name evidence="3" type="ORF">AL399_05380</name>
</gene>
<dbReference type="GO" id="GO:0003899">
    <property type="term" value="F:DNA-directed RNA polymerase activity"/>
    <property type="evidence" value="ECO:0007669"/>
    <property type="project" value="InterPro"/>
</dbReference>
<dbReference type="Proteomes" id="UP000054172">
    <property type="component" value="Unassembled WGS sequence"/>
</dbReference>
<proteinExistence type="predicted"/>
<keyword evidence="2" id="KW-0804">Transcription</keyword>
<evidence type="ECO:0000256" key="1">
    <source>
        <dbReference type="ARBA" id="ARBA00022478"/>
    </source>
</evidence>
<dbReference type="SMART" id="SM01409">
    <property type="entry name" value="RNA_pol_Rpb6"/>
    <property type="match status" value="1"/>
</dbReference>
<keyword evidence="1" id="KW-0240">DNA-directed RNA polymerase</keyword>
<dbReference type="PATRIC" id="fig|1702214.3.peg.23"/>
<comment type="caution">
    <text evidence="3">The sequence shown here is derived from an EMBL/GenBank/DDBJ whole genome shotgun (WGS) entry which is preliminary data.</text>
</comment>
<reference evidence="3" key="1">
    <citation type="submission" date="2015-08" db="EMBL/GenBank/DDBJ databases">
        <title>Candidatus Bacteriodes Periocalifornicus.</title>
        <authorList>
            <person name="McLean J.S."/>
            <person name="Kelley S."/>
        </authorList>
    </citation>
    <scope>NUCLEOTIDE SEQUENCE [LARGE SCALE GENOMIC DNA]</scope>
    <source>
        <strain evidence="3">12B</strain>
    </source>
</reference>
<dbReference type="GO" id="GO:0000428">
    <property type="term" value="C:DNA-directed RNA polymerase complex"/>
    <property type="evidence" value="ECO:0007669"/>
    <property type="project" value="UniProtKB-KW"/>
</dbReference>
<evidence type="ECO:0000256" key="2">
    <source>
        <dbReference type="ARBA" id="ARBA00023163"/>
    </source>
</evidence>
<evidence type="ECO:0000313" key="4">
    <source>
        <dbReference type="Proteomes" id="UP000054172"/>
    </source>
</evidence>
<accession>A0A0Q4B947</accession>
<evidence type="ECO:0008006" key="5">
    <source>
        <dbReference type="Google" id="ProtNLM"/>
    </source>
</evidence>
<evidence type="ECO:0000313" key="3">
    <source>
        <dbReference type="EMBL" id="KQM08769.1"/>
    </source>
</evidence>
<sequence>MDKLSEYKKLNAPSSTITRNVMDLSTQTGNIYETAVLIAQRADQIAHELKQELSEKLQAFAFYTDSPEREVFENDEQIELSKSYENMPKAALLATQEYVEHRLGFAEKPETTNPDGISPLE</sequence>
<dbReference type="GO" id="GO:0006351">
    <property type="term" value="P:DNA-templated transcription"/>
    <property type="evidence" value="ECO:0007669"/>
    <property type="project" value="InterPro"/>
</dbReference>
<protein>
    <recommendedName>
        <fullName evidence="5">RNA polymerase Rpb6</fullName>
    </recommendedName>
</protein>
<organism evidence="3 4">
    <name type="scientific">Candidatus [Bacteroides] periocalifornicus</name>
    <dbReference type="NCBI Taxonomy" id="1702214"/>
    <lineage>
        <taxon>Bacteria</taxon>
        <taxon>Pseudomonadati</taxon>
        <taxon>Bacteroidota</taxon>
    </lineage>
</organism>
<dbReference type="STRING" id="1702214.AL399_05380"/>